<evidence type="ECO:0000313" key="3">
    <source>
        <dbReference type="Proteomes" id="UP001341840"/>
    </source>
</evidence>
<keyword evidence="3" id="KW-1185">Reference proteome</keyword>
<reference evidence="2 3" key="1">
    <citation type="journal article" date="2023" name="Plants (Basel)">
        <title>Bridging the Gap: Combining Genomics and Transcriptomics Approaches to Understand Stylosanthes scabra, an Orphan Legume from the Brazilian Caatinga.</title>
        <authorList>
            <person name="Ferreira-Neto J.R.C."/>
            <person name="da Silva M.D."/>
            <person name="Binneck E."/>
            <person name="de Melo N.F."/>
            <person name="da Silva R.H."/>
            <person name="de Melo A.L.T.M."/>
            <person name="Pandolfi V."/>
            <person name="Bustamante F.O."/>
            <person name="Brasileiro-Vidal A.C."/>
            <person name="Benko-Iseppon A.M."/>
        </authorList>
    </citation>
    <scope>NUCLEOTIDE SEQUENCE [LARGE SCALE GENOMIC DNA]</scope>
    <source>
        <tissue evidence="2">Leaves</tissue>
    </source>
</reference>
<comment type="caution">
    <text evidence="2">The sequence shown here is derived from an EMBL/GenBank/DDBJ whole genome shotgun (WGS) entry which is preliminary data.</text>
</comment>
<name>A0ABU6V782_9FABA</name>
<protein>
    <submittedName>
        <fullName evidence="2">Uncharacterized protein</fullName>
    </submittedName>
</protein>
<dbReference type="EMBL" id="JASCZI010151069">
    <property type="protein sequence ID" value="MED6168625.1"/>
    <property type="molecule type" value="Genomic_DNA"/>
</dbReference>
<feature type="compositionally biased region" description="Polar residues" evidence="1">
    <location>
        <begin position="81"/>
        <end position="102"/>
    </location>
</feature>
<evidence type="ECO:0000256" key="1">
    <source>
        <dbReference type="SAM" id="MobiDB-lite"/>
    </source>
</evidence>
<feature type="region of interest" description="Disordered" evidence="1">
    <location>
        <begin position="70"/>
        <end position="102"/>
    </location>
</feature>
<accession>A0ABU6V782</accession>
<evidence type="ECO:0000313" key="2">
    <source>
        <dbReference type="EMBL" id="MED6168625.1"/>
    </source>
</evidence>
<sequence length="102" mass="11540">MQISEKAFQPSTGELVGFSSERIPILGYVWLRTTLGEPPNSRTLDVQYLNNRIATVHADHTRARKCYNTSLTMSSEDKPKSTNPICKQNTFKQLGNPNQRSK</sequence>
<gene>
    <name evidence="2" type="ORF">PIB30_013357</name>
</gene>
<dbReference type="Proteomes" id="UP001341840">
    <property type="component" value="Unassembled WGS sequence"/>
</dbReference>
<organism evidence="2 3">
    <name type="scientific">Stylosanthes scabra</name>
    <dbReference type="NCBI Taxonomy" id="79078"/>
    <lineage>
        <taxon>Eukaryota</taxon>
        <taxon>Viridiplantae</taxon>
        <taxon>Streptophyta</taxon>
        <taxon>Embryophyta</taxon>
        <taxon>Tracheophyta</taxon>
        <taxon>Spermatophyta</taxon>
        <taxon>Magnoliopsida</taxon>
        <taxon>eudicotyledons</taxon>
        <taxon>Gunneridae</taxon>
        <taxon>Pentapetalae</taxon>
        <taxon>rosids</taxon>
        <taxon>fabids</taxon>
        <taxon>Fabales</taxon>
        <taxon>Fabaceae</taxon>
        <taxon>Papilionoideae</taxon>
        <taxon>50 kb inversion clade</taxon>
        <taxon>dalbergioids sensu lato</taxon>
        <taxon>Dalbergieae</taxon>
        <taxon>Pterocarpus clade</taxon>
        <taxon>Stylosanthes</taxon>
    </lineage>
</organism>
<proteinExistence type="predicted"/>